<dbReference type="Pfam" id="PF06986">
    <property type="entry name" value="F_T4SS_TraN"/>
    <property type="match status" value="1"/>
</dbReference>
<feature type="chain" id="PRO_5018111817" evidence="1">
    <location>
        <begin position="20"/>
        <end position="581"/>
    </location>
</feature>
<dbReference type="KEGG" id="vvu:VV2_0645"/>
<dbReference type="InterPro" id="IPR014121">
    <property type="entry name" value="TraN_Ftype"/>
</dbReference>
<evidence type="ECO:0000256" key="1">
    <source>
        <dbReference type="SAM" id="SignalP"/>
    </source>
</evidence>
<organism evidence="2 3">
    <name type="scientific">Vibrio vulnificus (strain CMCP6)</name>
    <dbReference type="NCBI Taxonomy" id="216895"/>
    <lineage>
        <taxon>Bacteria</taxon>
        <taxon>Pseudomonadati</taxon>
        <taxon>Pseudomonadota</taxon>
        <taxon>Gammaproteobacteria</taxon>
        <taxon>Vibrionales</taxon>
        <taxon>Vibrionaceae</taxon>
        <taxon>Vibrio</taxon>
    </lineage>
</organism>
<feature type="signal peptide" evidence="1">
    <location>
        <begin position="1"/>
        <end position="19"/>
    </location>
</feature>
<dbReference type="EMBL" id="AE016796">
    <property type="protein sequence ID" value="AAO07588.1"/>
    <property type="molecule type" value="Genomic_DNA"/>
</dbReference>
<accession>A0A3Q0KYJ7</accession>
<reference evidence="2 3" key="3">
    <citation type="journal article" date="2011" name="Mol. Syst. Biol.">
        <title>Integrative genome-scale metabolic analysis of Vibrio vulnificus for drug targeting and discovery.</title>
        <authorList>
            <person name="Kim H.U."/>
            <person name="Kim S.Y."/>
            <person name="Jeong H."/>
            <person name="Kim T.Y."/>
            <person name="Kim J.J."/>
            <person name="Choy H.E."/>
            <person name="Yi K.Y."/>
            <person name="Rhee J.H."/>
            <person name="Lee S.Y."/>
        </authorList>
    </citation>
    <scope>NUCLEOTIDE SEQUENCE [LARGE SCALE GENOMIC DNA]</scope>
    <source>
        <strain evidence="2 3">CMCP6</strain>
    </source>
</reference>
<gene>
    <name evidence="2" type="primary">traN</name>
    <name evidence="2" type="ordered locus">VV2_0645</name>
</gene>
<dbReference type="RefSeq" id="WP_011081586.1">
    <property type="nucleotide sequence ID" value="NC_004460.2"/>
</dbReference>
<reference evidence="3" key="1">
    <citation type="submission" date="2002-12" db="EMBL/GenBank/DDBJ databases">
        <title>Complete genome sequence of Vibrio vulnificus CMCP6.</title>
        <authorList>
            <person name="Rhee J.H."/>
            <person name="Kim S.Y."/>
            <person name="Chung S.S."/>
            <person name="Kim J.J."/>
            <person name="Moon Y.H."/>
            <person name="Jeong H."/>
            <person name="Choy H.E."/>
        </authorList>
    </citation>
    <scope>NUCLEOTIDE SEQUENCE [LARGE SCALE GENOMIC DNA]</scope>
    <source>
        <strain evidence="3">CMCP6</strain>
    </source>
</reference>
<protein>
    <submittedName>
        <fullName evidence="2">Type-F conjugative transfer system mating-pair stabilization protein TraN</fullName>
    </submittedName>
</protein>
<dbReference type="NCBIfam" id="NF009017">
    <property type="entry name" value="PRK12355.3-3"/>
    <property type="match status" value="1"/>
</dbReference>
<dbReference type="NCBIfam" id="TIGR02750">
    <property type="entry name" value="TraN_Ftype"/>
    <property type="match status" value="1"/>
</dbReference>
<dbReference type="AlphaFoldDB" id="A0A3Q0KYJ7"/>
<proteinExistence type="predicted"/>
<evidence type="ECO:0000313" key="2">
    <source>
        <dbReference type="EMBL" id="AAO07588.1"/>
    </source>
</evidence>
<dbReference type="Proteomes" id="UP000002275">
    <property type="component" value="Chromosome II"/>
</dbReference>
<reference evidence="2 3" key="2">
    <citation type="journal article" date="2003" name="Infect. Immun.">
        <title>Characterization and pathogenic significance of Vibrio vulnificus antigens preferentially expressed in septicemic patients.</title>
        <authorList>
            <person name="Kim Y.R."/>
            <person name="Lee S.E."/>
            <person name="Kim C.M."/>
            <person name="Kim S.Y."/>
            <person name="Shin E.K."/>
            <person name="Shin D.H."/>
            <person name="Chung S.S."/>
            <person name="Choy H.E."/>
            <person name="Progulske-Fox A."/>
            <person name="Hillman J.D."/>
            <person name="Handfield M."/>
            <person name="Rhee J.H."/>
        </authorList>
    </citation>
    <scope>NUCLEOTIDE SEQUENCE [LARGE SCALE GENOMIC DNA]</scope>
    <source>
        <strain evidence="2 3">CMCP6</strain>
    </source>
</reference>
<keyword evidence="1" id="KW-0732">Signal</keyword>
<evidence type="ECO:0000313" key="3">
    <source>
        <dbReference type="Proteomes" id="UP000002275"/>
    </source>
</evidence>
<name>A0A3Q0KYJ7_VIBVU</name>
<sequence>MKVIIVVCLSWLLNAHAIASNLTIAEQEKQYQDNLGWAQNAQQGIPNKANGNLNIADYCDGAECVSQVNNPPQKGLNDSTINTQKTADFYSNDTAGAMQENFDKGRPDVKSTPTYQYALLGQENAYEITHGISNTYVDCESGSQCIIERIPKQCHRPTNNNVPCTKVPVATVVTGNVTYSCPAGWTRQGVNCVRTIEQCRYDGNNMVSQRGGNSNCASGGTSYTWNGQRVLPSQGYRMGALKSSTSWGSCQGTNWSRRYEICGPVQQTIKATLSCSNGFTLSGGNCIKNTMTWRTQCTLMNSCTVTSQQCIEGRETRIINGIPTTLDCWKYQVNHQCDRPNTCSTLASDCETTSSRCSLMQNGVCIEQELQKSCPEKNCSTTHLQCLDTTFCLDGDCYDGTPTQSQDFNESAAGLAAISEAAEGLGDPPLIFTGKGMQCTDKAFGVADCCKDGGWGTGIGLDKCNEEEEALGQAKEKGITIALGEYCANKVLGVCTRKKKGYCVYDSKLARIVQEQGVKGQLGISLGSAKDPLCEPITPEQLQQINFEHIDFSDFYEDMHDNTNLPSATEIQNRLQSAYGQ</sequence>